<dbReference type="RefSeq" id="XP_024700872.1">
    <property type="nucleotide sequence ID" value="XM_024849810.1"/>
</dbReference>
<protein>
    <submittedName>
        <fullName evidence="1">Uncharacterized protein</fullName>
    </submittedName>
</protein>
<dbReference type="AlphaFoldDB" id="A0A2I2FY65"/>
<proteinExistence type="predicted"/>
<evidence type="ECO:0000313" key="2">
    <source>
        <dbReference type="Proteomes" id="UP000234275"/>
    </source>
</evidence>
<dbReference type="OrthoDB" id="10280289at2759"/>
<dbReference type="GeneID" id="36557509"/>
<dbReference type="Proteomes" id="UP000234275">
    <property type="component" value="Unassembled WGS sequence"/>
</dbReference>
<dbReference type="VEuPathDB" id="FungiDB:P170DRAFT_439316"/>
<organism evidence="1 2">
    <name type="scientific">Aspergillus steynii IBT 23096</name>
    <dbReference type="NCBI Taxonomy" id="1392250"/>
    <lineage>
        <taxon>Eukaryota</taxon>
        <taxon>Fungi</taxon>
        <taxon>Dikarya</taxon>
        <taxon>Ascomycota</taxon>
        <taxon>Pezizomycotina</taxon>
        <taxon>Eurotiomycetes</taxon>
        <taxon>Eurotiomycetidae</taxon>
        <taxon>Eurotiales</taxon>
        <taxon>Aspergillaceae</taxon>
        <taxon>Aspergillus</taxon>
        <taxon>Aspergillus subgen. Circumdati</taxon>
    </lineage>
</organism>
<dbReference type="EMBL" id="MSFO01000007">
    <property type="protein sequence ID" value="PLB45570.1"/>
    <property type="molecule type" value="Genomic_DNA"/>
</dbReference>
<keyword evidence="2" id="KW-1185">Reference proteome</keyword>
<evidence type="ECO:0000313" key="1">
    <source>
        <dbReference type="EMBL" id="PLB45570.1"/>
    </source>
</evidence>
<sequence>MTPGTSDTFRPEAFSHLCSITACHGIRYREADEPFLLIVGDYGATIGPKSTLWPRSFFNTCALPRSLLTRLVPNDEQKYLEGKYGFNWSRVSVEARLISVPTCKAHWTMTLAENRKSINISPENQELRYYDDSSYMNVHTLVILRLKNARYNTYLQMCGFRVI</sequence>
<gene>
    <name evidence="1" type="ORF">P170DRAFT_439316</name>
</gene>
<name>A0A2I2FY65_9EURO</name>
<accession>A0A2I2FY65</accession>
<comment type="caution">
    <text evidence="1">The sequence shown here is derived from an EMBL/GenBank/DDBJ whole genome shotgun (WGS) entry which is preliminary data.</text>
</comment>
<reference evidence="1 2" key="1">
    <citation type="submission" date="2016-12" db="EMBL/GenBank/DDBJ databases">
        <title>The genomes of Aspergillus section Nigri reveals drivers in fungal speciation.</title>
        <authorList>
            <consortium name="DOE Joint Genome Institute"/>
            <person name="Vesth T.C."/>
            <person name="Nybo J."/>
            <person name="Theobald S."/>
            <person name="Brandl J."/>
            <person name="Frisvad J.C."/>
            <person name="Nielsen K.F."/>
            <person name="Lyhne E.K."/>
            <person name="Kogle M.E."/>
            <person name="Kuo A."/>
            <person name="Riley R."/>
            <person name="Clum A."/>
            <person name="Nolan M."/>
            <person name="Lipzen A."/>
            <person name="Salamov A."/>
            <person name="Henrissat B."/>
            <person name="Wiebenga A."/>
            <person name="De Vries R.P."/>
            <person name="Grigoriev I.V."/>
            <person name="Mortensen U.H."/>
            <person name="Andersen M.R."/>
            <person name="Baker S.E."/>
        </authorList>
    </citation>
    <scope>NUCLEOTIDE SEQUENCE [LARGE SCALE GENOMIC DNA]</scope>
    <source>
        <strain evidence="1 2">IBT 23096</strain>
    </source>
</reference>